<evidence type="ECO:0000256" key="2">
    <source>
        <dbReference type="ARBA" id="ARBA00022618"/>
    </source>
</evidence>
<feature type="coiled-coil region" evidence="9">
    <location>
        <begin position="312"/>
        <end position="339"/>
    </location>
</feature>
<evidence type="ECO:0000256" key="6">
    <source>
        <dbReference type="ARBA" id="ARBA00023136"/>
    </source>
</evidence>
<name>A0A1I2CH81_9BACI</name>
<evidence type="ECO:0000256" key="3">
    <source>
        <dbReference type="ARBA" id="ARBA00022692"/>
    </source>
</evidence>
<dbReference type="GO" id="GO:0005886">
    <property type="term" value="C:plasma membrane"/>
    <property type="evidence" value="ECO:0007669"/>
    <property type="project" value="UniProtKB-SubCell"/>
</dbReference>
<dbReference type="Proteomes" id="UP000199516">
    <property type="component" value="Unassembled WGS sequence"/>
</dbReference>
<evidence type="ECO:0000313" key="10">
    <source>
        <dbReference type="EMBL" id="SFE67739.1"/>
    </source>
</evidence>
<dbReference type="GO" id="GO:0005940">
    <property type="term" value="C:septin ring"/>
    <property type="evidence" value="ECO:0007669"/>
    <property type="project" value="InterPro"/>
</dbReference>
<accession>A0A1I2CH81</accession>
<dbReference type="AlphaFoldDB" id="A0A1I2CH81"/>
<evidence type="ECO:0000256" key="8">
    <source>
        <dbReference type="ARBA" id="ARBA00023306"/>
    </source>
</evidence>
<dbReference type="EMBL" id="FONT01000003">
    <property type="protein sequence ID" value="SFE67739.1"/>
    <property type="molecule type" value="Genomic_DNA"/>
</dbReference>
<reference evidence="10 11" key="1">
    <citation type="submission" date="2016-10" db="EMBL/GenBank/DDBJ databases">
        <authorList>
            <person name="de Groot N.N."/>
        </authorList>
    </citation>
    <scope>NUCLEOTIDE SEQUENCE [LARGE SCALE GENOMIC DNA]</scope>
    <source>
        <strain evidence="10 11">DSM 23995</strain>
    </source>
</reference>
<keyword evidence="11" id="KW-1185">Reference proteome</keyword>
<evidence type="ECO:0000256" key="9">
    <source>
        <dbReference type="SAM" id="Coils"/>
    </source>
</evidence>
<comment type="subcellular location">
    <subcellularLocation>
        <location evidence="1">Cell membrane</location>
        <topology evidence="1">Single-pass membrane protein</topology>
    </subcellularLocation>
</comment>
<keyword evidence="3" id="KW-0812">Transmembrane</keyword>
<dbReference type="GO" id="GO:0000917">
    <property type="term" value="P:division septum assembly"/>
    <property type="evidence" value="ECO:0007669"/>
    <property type="project" value="UniProtKB-KW"/>
</dbReference>
<keyword evidence="2" id="KW-0132">Cell division</keyword>
<keyword evidence="4" id="KW-1133">Transmembrane helix</keyword>
<feature type="coiled-coil region" evidence="9">
    <location>
        <begin position="378"/>
        <end position="470"/>
    </location>
</feature>
<evidence type="ECO:0000256" key="7">
    <source>
        <dbReference type="ARBA" id="ARBA00023210"/>
    </source>
</evidence>
<dbReference type="OrthoDB" id="1654473at2"/>
<dbReference type="InterPro" id="IPR010379">
    <property type="entry name" value="EzrA"/>
</dbReference>
<keyword evidence="7" id="KW-0717">Septation</keyword>
<protein>
    <submittedName>
        <fullName evidence="10">Septation ring formation regulator</fullName>
    </submittedName>
</protein>
<proteinExistence type="predicted"/>
<evidence type="ECO:0000256" key="4">
    <source>
        <dbReference type="ARBA" id="ARBA00022989"/>
    </source>
</evidence>
<dbReference type="STRING" id="930128.SAMN05192532_1037"/>
<dbReference type="Pfam" id="PF06160">
    <property type="entry name" value="EzrA"/>
    <property type="match status" value="1"/>
</dbReference>
<dbReference type="RefSeq" id="WP_091659905.1">
    <property type="nucleotide sequence ID" value="NZ_FONT01000003.1"/>
</dbReference>
<evidence type="ECO:0000256" key="5">
    <source>
        <dbReference type="ARBA" id="ARBA00023054"/>
    </source>
</evidence>
<evidence type="ECO:0000313" key="11">
    <source>
        <dbReference type="Proteomes" id="UP000199516"/>
    </source>
</evidence>
<evidence type="ECO:0000256" key="1">
    <source>
        <dbReference type="ARBA" id="ARBA00004162"/>
    </source>
</evidence>
<dbReference type="GO" id="GO:0000921">
    <property type="term" value="P:septin ring assembly"/>
    <property type="evidence" value="ECO:0007669"/>
    <property type="project" value="InterPro"/>
</dbReference>
<keyword evidence="6" id="KW-0472">Membrane</keyword>
<keyword evidence="5 9" id="KW-0175">Coiled coil</keyword>
<sequence>MMVYIVIAAAVIIAAVIIYGAVFRRKIYKDVDLLEKRKTMIANEPVAEEISKVKGLIMSGETEEKFEEWRSEWEEILGVHLPDIDEALFDIEELANKYRFQKAKEFINGVNYQLDDIDKMVKTIFAEVEELVNSEEESREGISELRERYDTMQKFISQNWRSLGETANIFEGRLREFKETFAQFDSETEAGNYIKASHIIKELSNAVSEEEKRLKQVPILLVEVDSNLPKEIEEVEMGMSEMETDGYRLDHFDFHHQLKEVKKELPELKKHIYQLELERVEDRTKEIKAYLEHIYISLEQEAEARLFVEEKTGLVRESLDRLEDQLDELASEREKVEVSYRIPDEENKRQLETAAGIEEQVKKWHVFEDAAIHQKLSFLGMKESLEELEKAVKSLQKDMQQSKEKLYMLRKDELKAMETLKKQRRQLLQDKLSLQKSFLPKVPSSLLNELDAAEERLEAAKEAIEEVPVEMGKVSALSEEAEQYVTKVHQQIQATMRQAKLAERAIQYGNKYRRNSETVNKALLQAEEHFRKGYYDEAVNVALQAIEEKEPNAVGKISGE</sequence>
<organism evidence="10 11">
    <name type="scientific">Alteribacillus iranensis</name>
    <dbReference type="NCBI Taxonomy" id="930128"/>
    <lineage>
        <taxon>Bacteria</taxon>
        <taxon>Bacillati</taxon>
        <taxon>Bacillota</taxon>
        <taxon>Bacilli</taxon>
        <taxon>Bacillales</taxon>
        <taxon>Bacillaceae</taxon>
        <taxon>Alteribacillus</taxon>
    </lineage>
</organism>
<keyword evidence="8" id="KW-0131">Cell cycle</keyword>
<gene>
    <name evidence="10" type="ORF">SAMN05192532_1037</name>
</gene>